<sequence>MLGAEVLSHGQRWRPTRVQTRHSGDVSRVSACAKLLVLSPPNFHFLLPFIAQLSLSLFSINNPIRVFIFFPSEQTPFHECRLTTGCKPYTKC</sequence>
<protein>
    <submittedName>
        <fullName evidence="1">Uncharacterized protein</fullName>
    </submittedName>
</protein>
<accession>A0AAN9PE26</accession>
<comment type="caution">
    <text evidence="1">The sequence shown here is derived from an EMBL/GenBank/DDBJ whole genome shotgun (WGS) entry which is preliminary data.</text>
</comment>
<keyword evidence="2" id="KW-1185">Reference proteome</keyword>
<proteinExistence type="predicted"/>
<organism evidence="1 2">
    <name type="scientific">Clitoria ternatea</name>
    <name type="common">Butterfly pea</name>
    <dbReference type="NCBI Taxonomy" id="43366"/>
    <lineage>
        <taxon>Eukaryota</taxon>
        <taxon>Viridiplantae</taxon>
        <taxon>Streptophyta</taxon>
        <taxon>Embryophyta</taxon>
        <taxon>Tracheophyta</taxon>
        <taxon>Spermatophyta</taxon>
        <taxon>Magnoliopsida</taxon>
        <taxon>eudicotyledons</taxon>
        <taxon>Gunneridae</taxon>
        <taxon>Pentapetalae</taxon>
        <taxon>rosids</taxon>
        <taxon>fabids</taxon>
        <taxon>Fabales</taxon>
        <taxon>Fabaceae</taxon>
        <taxon>Papilionoideae</taxon>
        <taxon>50 kb inversion clade</taxon>
        <taxon>NPAAA clade</taxon>
        <taxon>indigoferoid/millettioid clade</taxon>
        <taxon>Phaseoleae</taxon>
        <taxon>Clitoria</taxon>
    </lineage>
</organism>
<gene>
    <name evidence="1" type="ORF">RJT34_17805</name>
</gene>
<evidence type="ECO:0000313" key="2">
    <source>
        <dbReference type="Proteomes" id="UP001359559"/>
    </source>
</evidence>
<name>A0AAN9PE26_CLITE</name>
<dbReference type="Proteomes" id="UP001359559">
    <property type="component" value="Unassembled WGS sequence"/>
</dbReference>
<dbReference type="EMBL" id="JAYKXN010000004">
    <property type="protein sequence ID" value="KAK7294906.1"/>
    <property type="molecule type" value="Genomic_DNA"/>
</dbReference>
<reference evidence="1 2" key="1">
    <citation type="submission" date="2024-01" db="EMBL/GenBank/DDBJ databases">
        <title>The genomes of 5 underutilized Papilionoideae crops provide insights into root nodulation and disease resistance.</title>
        <authorList>
            <person name="Yuan L."/>
        </authorList>
    </citation>
    <scope>NUCLEOTIDE SEQUENCE [LARGE SCALE GENOMIC DNA]</scope>
    <source>
        <strain evidence="1">LY-2023</strain>
        <tissue evidence="1">Leaf</tissue>
    </source>
</reference>
<evidence type="ECO:0000313" key="1">
    <source>
        <dbReference type="EMBL" id="KAK7294906.1"/>
    </source>
</evidence>
<dbReference type="AlphaFoldDB" id="A0AAN9PE26"/>